<dbReference type="Gene3D" id="2.60.40.10">
    <property type="entry name" value="Immunoglobulins"/>
    <property type="match status" value="1"/>
</dbReference>
<accession>A0A6P5LNF3</accession>
<protein>
    <submittedName>
        <fullName evidence="3">Carcinoembryonic antigen-related cell adhesion molecule 16-like isoform X1</fullName>
    </submittedName>
</protein>
<dbReference type="SUPFAM" id="SSF48726">
    <property type="entry name" value="Immunoglobulin"/>
    <property type="match status" value="1"/>
</dbReference>
<evidence type="ECO:0000313" key="3">
    <source>
        <dbReference type="RefSeq" id="XP_020858978.1"/>
    </source>
</evidence>
<dbReference type="GeneID" id="110219722"/>
<dbReference type="SMART" id="SM00409">
    <property type="entry name" value="IG"/>
    <property type="match status" value="1"/>
</dbReference>
<name>A0A6P5LNF3_PHACI</name>
<dbReference type="InterPro" id="IPR013783">
    <property type="entry name" value="Ig-like_fold"/>
</dbReference>
<evidence type="ECO:0000313" key="2">
    <source>
        <dbReference type="Proteomes" id="UP000515140"/>
    </source>
</evidence>
<dbReference type="InterPro" id="IPR036179">
    <property type="entry name" value="Ig-like_dom_sf"/>
</dbReference>
<dbReference type="KEGG" id="pcw:110219722"/>
<evidence type="ECO:0000259" key="1">
    <source>
        <dbReference type="SMART" id="SM00409"/>
    </source>
</evidence>
<dbReference type="AlphaFoldDB" id="A0A6P5LNF3"/>
<dbReference type="Proteomes" id="UP000515140">
    <property type="component" value="Unplaced"/>
</dbReference>
<keyword evidence="2" id="KW-1185">Reference proteome</keyword>
<dbReference type="InParanoid" id="A0A6P5LNF3"/>
<gene>
    <name evidence="3" type="primary">LOC110219722</name>
</gene>
<proteinExistence type="predicted"/>
<reference evidence="3" key="1">
    <citation type="submission" date="2025-08" db="UniProtKB">
        <authorList>
            <consortium name="RefSeq"/>
        </authorList>
    </citation>
    <scope>IDENTIFICATION</scope>
    <source>
        <tissue evidence="3">Spleen</tissue>
    </source>
</reference>
<dbReference type="RefSeq" id="XP_020858978.1">
    <property type="nucleotide sequence ID" value="XM_021003319.1"/>
</dbReference>
<sequence length="180" mass="19601">MSETERNMADIYLVLLLGLSDGETEVRRRCEGPKVTRQAVLLASMAAAELLLFPEDLNRLPGSSIRWRISGGPSGYVNYTWYRANASIEANMLVSYISSPPSWIPGPANAGWENVTQKGYLTITELEFGDAGNYSIVVTGIEGSQEDTGQIQVWGKPDSYSVSPARDNHGIQEVGAISCL</sequence>
<feature type="domain" description="Immunoglobulin" evidence="1">
    <location>
        <begin position="54"/>
        <end position="154"/>
    </location>
</feature>
<organism evidence="2 3">
    <name type="scientific">Phascolarctos cinereus</name>
    <name type="common">Koala</name>
    <dbReference type="NCBI Taxonomy" id="38626"/>
    <lineage>
        <taxon>Eukaryota</taxon>
        <taxon>Metazoa</taxon>
        <taxon>Chordata</taxon>
        <taxon>Craniata</taxon>
        <taxon>Vertebrata</taxon>
        <taxon>Euteleostomi</taxon>
        <taxon>Mammalia</taxon>
        <taxon>Metatheria</taxon>
        <taxon>Diprotodontia</taxon>
        <taxon>Phascolarctidae</taxon>
        <taxon>Phascolarctos</taxon>
    </lineage>
</organism>
<dbReference type="InterPro" id="IPR003599">
    <property type="entry name" value="Ig_sub"/>
</dbReference>